<dbReference type="GO" id="GO:0005524">
    <property type="term" value="F:ATP binding"/>
    <property type="evidence" value="ECO:0007669"/>
    <property type="project" value="UniProtKB-KW"/>
</dbReference>
<dbReference type="PROSITE" id="PS50893">
    <property type="entry name" value="ABC_TRANSPORTER_2"/>
    <property type="match status" value="1"/>
</dbReference>
<dbReference type="InterPro" id="IPR003439">
    <property type="entry name" value="ABC_transporter-like_ATP-bd"/>
</dbReference>
<dbReference type="SUPFAM" id="SSF52540">
    <property type="entry name" value="P-loop containing nucleoside triphosphate hydrolases"/>
    <property type="match status" value="1"/>
</dbReference>
<keyword evidence="4 6" id="KW-0067">ATP-binding</keyword>
<evidence type="ECO:0000256" key="4">
    <source>
        <dbReference type="ARBA" id="ARBA00022840"/>
    </source>
</evidence>
<organism evidence="6 7">
    <name type="scientific">Nocardioides potassii</name>
    <dbReference type="NCBI Taxonomy" id="2911371"/>
    <lineage>
        <taxon>Bacteria</taxon>
        <taxon>Bacillati</taxon>
        <taxon>Actinomycetota</taxon>
        <taxon>Actinomycetes</taxon>
        <taxon>Propionibacteriales</taxon>
        <taxon>Nocardioidaceae</taxon>
        <taxon>Nocardioides</taxon>
    </lineage>
</organism>
<dbReference type="Gene3D" id="3.40.50.300">
    <property type="entry name" value="P-loop containing nucleotide triphosphate hydrolases"/>
    <property type="match status" value="1"/>
</dbReference>
<feature type="domain" description="ABC transporter" evidence="5">
    <location>
        <begin position="11"/>
        <end position="238"/>
    </location>
</feature>
<dbReference type="PROSITE" id="PS00211">
    <property type="entry name" value="ABC_TRANSPORTER_1"/>
    <property type="match status" value="1"/>
</dbReference>
<dbReference type="SMART" id="SM00382">
    <property type="entry name" value="AAA"/>
    <property type="match status" value="1"/>
</dbReference>
<dbReference type="Proteomes" id="UP001201161">
    <property type="component" value="Unassembled WGS sequence"/>
</dbReference>
<gene>
    <name evidence="6" type="ORF">L2K70_11905</name>
</gene>
<evidence type="ECO:0000313" key="6">
    <source>
        <dbReference type="EMBL" id="MCF6378308.1"/>
    </source>
</evidence>
<evidence type="ECO:0000256" key="3">
    <source>
        <dbReference type="ARBA" id="ARBA00022741"/>
    </source>
</evidence>
<comment type="similarity">
    <text evidence="1">Belongs to the ABC transporter superfamily.</text>
</comment>
<dbReference type="InterPro" id="IPR003593">
    <property type="entry name" value="AAA+_ATPase"/>
</dbReference>
<keyword evidence="2" id="KW-0813">Transport</keyword>
<dbReference type="PANTHER" id="PTHR43335:SF4">
    <property type="entry name" value="ABC TRANSPORTER, ATP-BINDING PROTEIN"/>
    <property type="match status" value="1"/>
</dbReference>
<dbReference type="RefSeq" id="WP_236402170.1">
    <property type="nucleotide sequence ID" value="NZ_JAKJHZ010000007.1"/>
</dbReference>
<dbReference type="PANTHER" id="PTHR43335">
    <property type="entry name" value="ABC TRANSPORTER, ATP-BINDING PROTEIN"/>
    <property type="match status" value="1"/>
</dbReference>
<evidence type="ECO:0000256" key="1">
    <source>
        <dbReference type="ARBA" id="ARBA00005417"/>
    </source>
</evidence>
<accession>A0ABS9HE10</accession>
<dbReference type="InterPro" id="IPR027417">
    <property type="entry name" value="P-loop_NTPase"/>
</dbReference>
<evidence type="ECO:0000313" key="7">
    <source>
        <dbReference type="Proteomes" id="UP001201161"/>
    </source>
</evidence>
<proteinExistence type="inferred from homology"/>
<evidence type="ECO:0000256" key="2">
    <source>
        <dbReference type="ARBA" id="ARBA00022448"/>
    </source>
</evidence>
<sequence length="323" mass="34480">MTKTAAVGAAVDVVGVTKMYGPLVAVDDVSVRVAPGEVYGILGPNGAGKTTLLRMLFGLIRPDGGEIRVFGRTWDEAGVHTLDDVAGFIESPKFYPYLTGRQNLEGLALLDGSGLPERIDEVLEVVDLTGRDGDKVGGYSYGMRQRLGVAASLLRSPGLLVLDEPANGLDPAGIRDMRALVKRLAASGLTVLLSSHHMDEVEEICDNVTIMNRGTVAFHGTIDDLRAMAPDPGHVLRTGDDTQAMSIGRTRHPAVGVEHAPEGGLVATGSERDLAAYVADLVRAEVPLLAFTPTRTPLDALFFMLTDARPDDVHLPREKQVVR</sequence>
<comment type="caution">
    <text evidence="6">The sequence shown here is derived from an EMBL/GenBank/DDBJ whole genome shotgun (WGS) entry which is preliminary data.</text>
</comment>
<dbReference type="InterPro" id="IPR017871">
    <property type="entry name" value="ABC_transporter-like_CS"/>
</dbReference>
<evidence type="ECO:0000259" key="5">
    <source>
        <dbReference type="PROSITE" id="PS50893"/>
    </source>
</evidence>
<name>A0ABS9HE10_9ACTN</name>
<keyword evidence="7" id="KW-1185">Reference proteome</keyword>
<dbReference type="EMBL" id="JAKJHZ010000007">
    <property type="protein sequence ID" value="MCF6378308.1"/>
    <property type="molecule type" value="Genomic_DNA"/>
</dbReference>
<dbReference type="Pfam" id="PF00005">
    <property type="entry name" value="ABC_tran"/>
    <property type="match status" value="1"/>
</dbReference>
<reference evidence="6 7" key="1">
    <citation type="submission" date="2022-01" db="EMBL/GenBank/DDBJ databases">
        <title>Nocardioides sp. nov., an actinomycete isolated from mining soil.</title>
        <authorList>
            <person name="Liu L."/>
        </authorList>
    </citation>
    <scope>NUCLEOTIDE SEQUENCE [LARGE SCALE GENOMIC DNA]</scope>
    <source>
        <strain evidence="6 7">KLBMP 9356</strain>
    </source>
</reference>
<protein>
    <submittedName>
        <fullName evidence="6">ABC transporter ATP-binding protein</fullName>
    </submittedName>
</protein>
<keyword evidence="3" id="KW-0547">Nucleotide-binding</keyword>